<evidence type="ECO:0000256" key="1">
    <source>
        <dbReference type="SAM" id="MobiDB-lite"/>
    </source>
</evidence>
<reference evidence="2 3" key="1">
    <citation type="journal article" date="2010" name="Nature">
        <title>Genome sequencing and analysis of the model grass Brachypodium distachyon.</title>
        <authorList>
            <consortium name="International Brachypodium Initiative"/>
        </authorList>
    </citation>
    <scope>NUCLEOTIDE SEQUENCE [LARGE SCALE GENOMIC DNA]</scope>
    <source>
        <strain evidence="2 3">Bd21</strain>
    </source>
</reference>
<dbReference type="InterPro" id="IPR039312">
    <property type="entry name" value="ZPR"/>
</dbReference>
<dbReference type="OrthoDB" id="785751at2759"/>
<dbReference type="PANTHER" id="PTHR33601">
    <property type="entry name" value="PROTEIN LITTLE ZIPPER 4"/>
    <property type="match status" value="1"/>
</dbReference>
<evidence type="ECO:0008006" key="5">
    <source>
        <dbReference type="Google" id="ProtNLM"/>
    </source>
</evidence>
<dbReference type="AlphaFoldDB" id="A0A0Q3J1L8"/>
<dbReference type="Proteomes" id="UP000008810">
    <property type="component" value="Chromosome 4"/>
</dbReference>
<name>A0A0Q3J1L8_BRADI</name>
<feature type="region of interest" description="Disordered" evidence="1">
    <location>
        <begin position="42"/>
        <end position="82"/>
    </location>
</feature>
<evidence type="ECO:0000313" key="4">
    <source>
        <dbReference type="Proteomes" id="UP000008810"/>
    </source>
</evidence>
<organism evidence="2">
    <name type="scientific">Brachypodium distachyon</name>
    <name type="common">Purple false brome</name>
    <name type="synonym">Trachynia distachya</name>
    <dbReference type="NCBI Taxonomy" id="15368"/>
    <lineage>
        <taxon>Eukaryota</taxon>
        <taxon>Viridiplantae</taxon>
        <taxon>Streptophyta</taxon>
        <taxon>Embryophyta</taxon>
        <taxon>Tracheophyta</taxon>
        <taxon>Spermatophyta</taxon>
        <taxon>Magnoliopsida</taxon>
        <taxon>Liliopsida</taxon>
        <taxon>Poales</taxon>
        <taxon>Poaceae</taxon>
        <taxon>BOP clade</taxon>
        <taxon>Pooideae</taxon>
        <taxon>Stipodae</taxon>
        <taxon>Brachypodieae</taxon>
        <taxon>Brachypodium</taxon>
    </lineage>
</organism>
<dbReference type="EMBL" id="CM000883">
    <property type="protein sequence ID" value="KQJ92248.1"/>
    <property type="molecule type" value="Genomic_DNA"/>
</dbReference>
<reference evidence="3" key="3">
    <citation type="submission" date="2018-08" db="UniProtKB">
        <authorList>
            <consortium name="EnsemblPlants"/>
        </authorList>
    </citation>
    <scope>IDENTIFICATION</scope>
    <source>
        <strain evidence="3">cv. Bd21</strain>
    </source>
</reference>
<dbReference type="Gramene" id="KQJ92248">
    <property type="protein sequence ID" value="KQJ92248"/>
    <property type="gene ID" value="BRADI_4g42481v3"/>
</dbReference>
<protein>
    <recommendedName>
        <fullName evidence="5">Protein LITTLE ZIPPER 4</fullName>
    </recommendedName>
</protein>
<gene>
    <name evidence="2" type="ORF">BRADI_4g42481v3</name>
</gene>
<feature type="compositionally biased region" description="Low complexity" evidence="1">
    <location>
        <begin position="48"/>
        <end position="82"/>
    </location>
</feature>
<reference evidence="2" key="2">
    <citation type="submission" date="2017-06" db="EMBL/GenBank/DDBJ databases">
        <title>WGS assembly of Brachypodium distachyon.</title>
        <authorList>
            <consortium name="The International Brachypodium Initiative"/>
            <person name="Lucas S."/>
            <person name="Harmon-Smith M."/>
            <person name="Lail K."/>
            <person name="Tice H."/>
            <person name="Grimwood J."/>
            <person name="Bruce D."/>
            <person name="Barry K."/>
            <person name="Shu S."/>
            <person name="Lindquist E."/>
            <person name="Wang M."/>
            <person name="Pitluck S."/>
            <person name="Vogel J.P."/>
            <person name="Garvin D.F."/>
            <person name="Mockler T.C."/>
            <person name="Schmutz J."/>
            <person name="Rokhsar D."/>
            <person name="Bevan M.W."/>
        </authorList>
    </citation>
    <scope>NUCLEOTIDE SEQUENCE</scope>
    <source>
        <strain evidence="2">Bd21</strain>
    </source>
</reference>
<evidence type="ECO:0000313" key="2">
    <source>
        <dbReference type="EMBL" id="KQJ92248.1"/>
    </source>
</evidence>
<dbReference type="PANTHER" id="PTHR33601:SF6">
    <property type="entry name" value="OS12G0151600 PROTEIN"/>
    <property type="match status" value="1"/>
</dbReference>
<dbReference type="EnsemblPlants" id="KQJ92248">
    <property type="protein sequence ID" value="KQJ92248"/>
    <property type="gene ID" value="BRADI_4g42481v3"/>
</dbReference>
<dbReference type="InParanoid" id="A0A0Q3J1L8"/>
<dbReference type="STRING" id="15368.A0A0Q3J1L8"/>
<proteinExistence type="predicted"/>
<evidence type="ECO:0000313" key="3">
    <source>
        <dbReference type="EnsemblPlants" id="KQJ92248"/>
    </source>
</evidence>
<keyword evidence="4" id="KW-1185">Reference proteome</keyword>
<accession>A0A0Q3J1L8</accession>
<sequence>MDRVNSNLYLQNLCIMEENERLRRKAQQLDQENKQLLAELKLKKQQQQHHMAASSSSQLLPPGSAGVKASAAASKSGKLQTK</sequence>